<protein>
    <submittedName>
        <fullName evidence="1">Uncharacterized protein</fullName>
    </submittedName>
</protein>
<dbReference type="EMBL" id="MUJZ01028415">
    <property type="protein sequence ID" value="OTF78327.1"/>
    <property type="molecule type" value="Genomic_DNA"/>
</dbReference>
<proteinExistence type="predicted"/>
<keyword evidence="2" id="KW-1185">Reference proteome</keyword>
<dbReference type="AlphaFoldDB" id="A0A1Y3BDP9"/>
<gene>
    <name evidence="1" type="ORF">BLA29_007991</name>
</gene>
<organism evidence="1 2">
    <name type="scientific">Euroglyphus maynei</name>
    <name type="common">Mayne's house dust mite</name>
    <dbReference type="NCBI Taxonomy" id="6958"/>
    <lineage>
        <taxon>Eukaryota</taxon>
        <taxon>Metazoa</taxon>
        <taxon>Ecdysozoa</taxon>
        <taxon>Arthropoda</taxon>
        <taxon>Chelicerata</taxon>
        <taxon>Arachnida</taxon>
        <taxon>Acari</taxon>
        <taxon>Acariformes</taxon>
        <taxon>Sarcoptiformes</taxon>
        <taxon>Astigmata</taxon>
        <taxon>Psoroptidia</taxon>
        <taxon>Analgoidea</taxon>
        <taxon>Pyroglyphidae</taxon>
        <taxon>Pyroglyphinae</taxon>
        <taxon>Euroglyphus</taxon>
    </lineage>
</organism>
<name>A0A1Y3BDP9_EURMA</name>
<sequence length="309" mass="36315">QQQQEESEGKHFAENFLVTDEHDIECIDQPKDVKFDFNRYYCRDKIKITSPFSNECLQHYTDCRHHVRYGSLRKYFGTVLDTSSSFSNNNQTDSIANELLTSKSFLTNFPLRPHVFECDDDDYESSGGICGQKMLVREGNASVIDDGDGDFRNGWLTLSRDEHDCFLTFFDTNRRNKILWHIEVNQKVQRLDQPDHNNNGSFRVNHRIIRTDSKFIDDWIKDINSNIVEQFEPTLQLQRILNQDTEEIAQKLKSFHLINNINLFAAYNDMNMRKDFFNKFTEDFNSLNFHNETTATGEHISFCISDQID</sequence>
<reference evidence="1 2" key="1">
    <citation type="submission" date="2017-03" db="EMBL/GenBank/DDBJ databases">
        <title>Genome Survey of Euroglyphus maynei.</title>
        <authorList>
            <person name="Arlian L.G."/>
            <person name="Morgan M.S."/>
            <person name="Rider S.D."/>
        </authorList>
    </citation>
    <scope>NUCLEOTIDE SEQUENCE [LARGE SCALE GENOMIC DNA]</scope>
    <source>
        <strain evidence="1">Arlian Lab</strain>
        <tissue evidence="1">Whole body</tissue>
    </source>
</reference>
<evidence type="ECO:0000313" key="1">
    <source>
        <dbReference type="EMBL" id="OTF78327.1"/>
    </source>
</evidence>
<accession>A0A1Y3BDP9</accession>
<feature type="non-terminal residue" evidence="1">
    <location>
        <position position="1"/>
    </location>
</feature>
<evidence type="ECO:0000313" key="2">
    <source>
        <dbReference type="Proteomes" id="UP000194236"/>
    </source>
</evidence>
<dbReference type="Proteomes" id="UP000194236">
    <property type="component" value="Unassembled WGS sequence"/>
</dbReference>
<comment type="caution">
    <text evidence="1">The sequence shown here is derived from an EMBL/GenBank/DDBJ whole genome shotgun (WGS) entry which is preliminary data.</text>
</comment>